<keyword evidence="5" id="KW-0436">Ligase</keyword>
<dbReference type="Proteomes" id="UP001163046">
    <property type="component" value="Unassembled WGS sequence"/>
</dbReference>
<name>A0A9W9YG09_9CNID</name>
<dbReference type="Pfam" id="PF00400">
    <property type="entry name" value="WD40"/>
    <property type="match status" value="3"/>
</dbReference>
<dbReference type="InterPro" id="IPR036047">
    <property type="entry name" value="F-box-like_dom_sf"/>
</dbReference>
<dbReference type="PROSITE" id="PS50294">
    <property type="entry name" value="WD_REPEATS_REGION"/>
    <property type="match status" value="1"/>
</dbReference>
<accession>A0A9W9YG09</accession>
<dbReference type="Gene3D" id="1.20.1280.50">
    <property type="match status" value="1"/>
</dbReference>
<keyword evidence="6" id="KW-1185">Reference proteome</keyword>
<sequence length="401" mass="44730">MNLSALPLELIDEILKRLDAISLAKSRQVCRSWRELHSQPRYKLLWRRACFRDITEDVLSELTGKRTSIVTHEDPDGLSGTSEIIRRENDSTDWKAVYQKWFRSRHIGKWPSMITELRGHAGSVWDVKFSGDRVVTCGEDGTICIWDSWTSHCIAVLSGHRDAVLSISLRQIPGLSPHADIPHDLIVSGSKDCSVKVWDMKTPCATAVLNGHCYHVLSNLGDWVKYVRLWQSDTLLYVTDNSQLGLWSIKYGESLSSIELTDTRRHNVIQLAPGVQGAAFRGNTALVLTHSNGLFAWENKSDSSILHNFSLIGEHSNSVERGDCLTMHGALVAIGTRSGAVHVYHLDGNWENQFTKVHCVLHGNKSAVNAVSIDDDGEGPSLITGGEDGIVRVYRWFPPSI</sequence>
<dbReference type="SUPFAM" id="SSF50978">
    <property type="entry name" value="WD40 repeat-like"/>
    <property type="match status" value="1"/>
</dbReference>
<keyword evidence="1 3" id="KW-0853">WD repeat</keyword>
<dbReference type="InterPro" id="IPR036322">
    <property type="entry name" value="WD40_repeat_dom_sf"/>
</dbReference>
<dbReference type="PRINTS" id="PR00320">
    <property type="entry name" value="GPROTEINBRPT"/>
</dbReference>
<dbReference type="InterPro" id="IPR042627">
    <property type="entry name" value="FBXW2"/>
</dbReference>
<evidence type="ECO:0000259" key="4">
    <source>
        <dbReference type="PROSITE" id="PS50181"/>
    </source>
</evidence>
<dbReference type="InterPro" id="IPR015943">
    <property type="entry name" value="WD40/YVTN_repeat-like_dom_sf"/>
</dbReference>
<gene>
    <name evidence="5" type="primary">CDC4</name>
    <name evidence="5" type="ORF">OS493_002848</name>
</gene>
<comment type="caution">
    <text evidence="5">The sequence shown here is derived from an EMBL/GenBank/DDBJ whole genome shotgun (WGS) entry which is preliminary data.</text>
</comment>
<dbReference type="Gene3D" id="2.130.10.10">
    <property type="entry name" value="YVTN repeat-like/Quinoprotein amine dehydrogenase"/>
    <property type="match status" value="3"/>
</dbReference>
<evidence type="ECO:0000313" key="5">
    <source>
        <dbReference type="EMBL" id="KAJ7340122.1"/>
    </source>
</evidence>
<dbReference type="InterPro" id="IPR019775">
    <property type="entry name" value="WD40_repeat_CS"/>
</dbReference>
<dbReference type="PROSITE" id="PS50082">
    <property type="entry name" value="WD_REPEATS_2"/>
    <property type="match status" value="3"/>
</dbReference>
<dbReference type="Pfam" id="PF00646">
    <property type="entry name" value="F-box"/>
    <property type="match status" value="1"/>
</dbReference>
<dbReference type="SMART" id="SM00320">
    <property type="entry name" value="WD40"/>
    <property type="match status" value="5"/>
</dbReference>
<evidence type="ECO:0000256" key="1">
    <source>
        <dbReference type="ARBA" id="ARBA00022574"/>
    </source>
</evidence>
<dbReference type="InterPro" id="IPR001810">
    <property type="entry name" value="F-box_dom"/>
</dbReference>
<organism evidence="5 6">
    <name type="scientific">Desmophyllum pertusum</name>
    <dbReference type="NCBI Taxonomy" id="174260"/>
    <lineage>
        <taxon>Eukaryota</taxon>
        <taxon>Metazoa</taxon>
        <taxon>Cnidaria</taxon>
        <taxon>Anthozoa</taxon>
        <taxon>Hexacorallia</taxon>
        <taxon>Scleractinia</taxon>
        <taxon>Caryophylliina</taxon>
        <taxon>Caryophylliidae</taxon>
        <taxon>Desmophyllum</taxon>
    </lineage>
</organism>
<dbReference type="PROSITE" id="PS00678">
    <property type="entry name" value="WD_REPEATS_1"/>
    <property type="match status" value="1"/>
</dbReference>
<dbReference type="InterPro" id="IPR001680">
    <property type="entry name" value="WD40_rpt"/>
</dbReference>
<dbReference type="AlphaFoldDB" id="A0A9W9YG09"/>
<feature type="repeat" description="WD" evidence="3">
    <location>
        <begin position="185"/>
        <end position="202"/>
    </location>
</feature>
<dbReference type="EMBL" id="MU827778">
    <property type="protein sequence ID" value="KAJ7340122.1"/>
    <property type="molecule type" value="Genomic_DNA"/>
</dbReference>
<dbReference type="SMART" id="SM00256">
    <property type="entry name" value="FBOX"/>
    <property type="match status" value="1"/>
</dbReference>
<dbReference type="OrthoDB" id="2095648at2759"/>
<feature type="domain" description="F-box" evidence="4">
    <location>
        <begin position="1"/>
        <end position="49"/>
    </location>
</feature>
<evidence type="ECO:0000313" key="6">
    <source>
        <dbReference type="Proteomes" id="UP001163046"/>
    </source>
</evidence>
<feature type="repeat" description="WD" evidence="3">
    <location>
        <begin position="117"/>
        <end position="147"/>
    </location>
</feature>
<dbReference type="GO" id="GO:0016874">
    <property type="term" value="F:ligase activity"/>
    <property type="evidence" value="ECO:0007669"/>
    <property type="project" value="UniProtKB-KW"/>
</dbReference>
<dbReference type="InterPro" id="IPR020472">
    <property type="entry name" value="WD40_PAC1"/>
</dbReference>
<evidence type="ECO:0000256" key="3">
    <source>
        <dbReference type="PROSITE-ProRule" id="PRU00221"/>
    </source>
</evidence>
<dbReference type="PANTHER" id="PTHR44436">
    <property type="entry name" value="F-BOX/WD REPEAT-CONTAINING PROTEIN 2"/>
    <property type="match status" value="1"/>
</dbReference>
<protein>
    <submittedName>
        <fullName evidence="5">SCF ubiquitin ligase complex subunit cdc4</fullName>
    </submittedName>
</protein>
<evidence type="ECO:0000256" key="2">
    <source>
        <dbReference type="ARBA" id="ARBA00022737"/>
    </source>
</evidence>
<feature type="repeat" description="WD" evidence="3">
    <location>
        <begin position="361"/>
        <end position="394"/>
    </location>
</feature>
<dbReference type="PANTHER" id="PTHR44436:SF1">
    <property type="entry name" value="F-BOX_WD REPEAT-CONTAINING PROTEIN 2"/>
    <property type="match status" value="1"/>
</dbReference>
<reference evidence="5" key="1">
    <citation type="submission" date="2023-01" db="EMBL/GenBank/DDBJ databases">
        <title>Genome assembly of the deep-sea coral Lophelia pertusa.</title>
        <authorList>
            <person name="Herrera S."/>
            <person name="Cordes E."/>
        </authorList>
    </citation>
    <scope>NUCLEOTIDE SEQUENCE</scope>
    <source>
        <strain evidence="5">USNM1676648</strain>
        <tissue evidence="5">Polyp</tissue>
    </source>
</reference>
<proteinExistence type="predicted"/>
<dbReference type="PROSITE" id="PS50181">
    <property type="entry name" value="FBOX"/>
    <property type="match status" value="1"/>
</dbReference>
<keyword evidence="2" id="KW-0677">Repeat</keyword>
<dbReference type="SUPFAM" id="SSF81383">
    <property type="entry name" value="F-box domain"/>
    <property type="match status" value="1"/>
</dbReference>